<dbReference type="InterPro" id="IPR001647">
    <property type="entry name" value="HTH_TetR"/>
</dbReference>
<dbReference type="InterPro" id="IPR050109">
    <property type="entry name" value="HTH-type_TetR-like_transc_reg"/>
</dbReference>
<gene>
    <name evidence="4" type="ORF">A6048_01580</name>
</gene>
<dbReference type="InterPro" id="IPR009057">
    <property type="entry name" value="Homeodomain-like_sf"/>
</dbReference>
<evidence type="ECO:0000256" key="2">
    <source>
        <dbReference type="PROSITE-ProRule" id="PRU00335"/>
    </source>
</evidence>
<dbReference type="PROSITE" id="PS50977">
    <property type="entry name" value="HTH_TETR_2"/>
    <property type="match status" value="1"/>
</dbReference>
<feature type="domain" description="HTH tetR-type" evidence="3">
    <location>
        <begin position="18"/>
        <end position="78"/>
    </location>
</feature>
<protein>
    <submittedName>
        <fullName evidence="4">TetR family transcriptional regulator</fullName>
    </submittedName>
</protein>
<keyword evidence="1 2" id="KW-0238">DNA-binding</keyword>
<evidence type="ECO:0000259" key="3">
    <source>
        <dbReference type="PROSITE" id="PS50977"/>
    </source>
</evidence>
<name>A0AAD0NM01_9ACTN</name>
<dbReference type="KEGG" id="dpc:A6048_01580"/>
<organism evidence="4 5">
    <name type="scientific">Dietzia psychralcaliphila</name>
    <dbReference type="NCBI Taxonomy" id="139021"/>
    <lineage>
        <taxon>Bacteria</taxon>
        <taxon>Bacillati</taxon>
        <taxon>Actinomycetota</taxon>
        <taxon>Actinomycetes</taxon>
        <taxon>Mycobacteriales</taxon>
        <taxon>Dietziaceae</taxon>
        <taxon>Dietzia</taxon>
    </lineage>
</organism>
<dbReference type="Gene3D" id="1.10.357.10">
    <property type="entry name" value="Tetracycline Repressor, domain 2"/>
    <property type="match status" value="1"/>
</dbReference>
<dbReference type="PANTHER" id="PTHR30055:SF226">
    <property type="entry name" value="HTH-TYPE TRANSCRIPTIONAL REGULATOR PKSA"/>
    <property type="match status" value="1"/>
</dbReference>
<sequence>MASTPRPYRGVSAEERRSARRRQLLDAALEIAGTRGVERTTMTAICAQAGLTERYFYESFSARDQLLLALVDEIAEQVRTAVLSALSDTDGDTTVRAHAAIAAFAAILTDDPRKGRVAIIESAAVPDLRKRRHELFRDFAALVVSQARTLFGDQALPAPRDEISARLLVGGLGELITAWLQAETSADIGDIVNEATRWFTAGMHA</sequence>
<dbReference type="PANTHER" id="PTHR30055">
    <property type="entry name" value="HTH-TYPE TRANSCRIPTIONAL REGULATOR RUTR"/>
    <property type="match status" value="1"/>
</dbReference>
<dbReference type="Gene3D" id="1.10.10.60">
    <property type="entry name" value="Homeodomain-like"/>
    <property type="match status" value="1"/>
</dbReference>
<reference evidence="4 5" key="1">
    <citation type="submission" date="2016-04" db="EMBL/GenBank/DDBJ databases">
        <title>Complete genome sequence of the haloalkaliphilic hydrocarbon-degrading bacterium Dietzia psychralcaliphila ILA-1T, isolated from a drain of a fish product-processing plant.</title>
        <authorList>
            <person name="Zhao J."/>
            <person name="Hu B."/>
            <person name="Geng S."/>
            <person name="Nie Y."/>
            <person name="Tang Y."/>
        </authorList>
    </citation>
    <scope>NUCLEOTIDE SEQUENCE [LARGE SCALE GENOMIC DNA]</scope>
    <source>
        <strain evidence="4 5">ILA-1</strain>
    </source>
</reference>
<proteinExistence type="predicted"/>
<dbReference type="RefSeq" id="WP_107747939.1">
    <property type="nucleotide sequence ID" value="NZ_CP015453.1"/>
</dbReference>
<evidence type="ECO:0000313" key="4">
    <source>
        <dbReference type="EMBL" id="AWH94420.1"/>
    </source>
</evidence>
<dbReference type="AlphaFoldDB" id="A0AAD0NM01"/>
<dbReference type="GO" id="GO:0003700">
    <property type="term" value="F:DNA-binding transcription factor activity"/>
    <property type="evidence" value="ECO:0007669"/>
    <property type="project" value="TreeGrafter"/>
</dbReference>
<keyword evidence="5" id="KW-1185">Reference proteome</keyword>
<evidence type="ECO:0000256" key="1">
    <source>
        <dbReference type="ARBA" id="ARBA00023125"/>
    </source>
</evidence>
<feature type="DNA-binding region" description="H-T-H motif" evidence="2">
    <location>
        <begin position="41"/>
        <end position="60"/>
    </location>
</feature>
<dbReference type="Pfam" id="PF00440">
    <property type="entry name" value="TetR_N"/>
    <property type="match status" value="1"/>
</dbReference>
<accession>A0AAD0NM01</accession>
<dbReference type="SUPFAM" id="SSF46689">
    <property type="entry name" value="Homeodomain-like"/>
    <property type="match status" value="1"/>
</dbReference>
<dbReference type="Proteomes" id="UP000244903">
    <property type="component" value="Chromosome"/>
</dbReference>
<dbReference type="EMBL" id="CP015453">
    <property type="protein sequence ID" value="AWH94420.1"/>
    <property type="molecule type" value="Genomic_DNA"/>
</dbReference>
<dbReference type="GO" id="GO:0000976">
    <property type="term" value="F:transcription cis-regulatory region binding"/>
    <property type="evidence" value="ECO:0007669"/>
    <property type="project" value="TreeGrafter"/>
</dbReference>
<evidence type="ECO:0000313" key="5">
    <source>
        <dbReference type="Proteomes" id="UP000244903"/>
    </source>
</evidence>